<dbReference type="InterPro" id="IPR029058">
    <property type="entry name" value="AB_hydrolase_fold"/>
</dbReference>
<dbReference type="PANTHER" id="PTHR43142:SF1">
    <property type="entry name" value="CARBOXYLIC ESTER HYDROLASE"/>
    <property type="match status" value="1"/>
</dbReference>
<comment type="similarity">
    <text evidence="1">Belongs to the type-B carboxylesterase/lipase family.</text>
</comment>
<feature type="domain" description="Carboxylesterase type B" evidence="5">
    <location>
        <begin position="36"/>
        <end position="172"/>
    </location>
</feature>
<reference evidence="6" key="1">
    <citation type="journal article" date="2023" name="Insect Mol. Biol.">
        <title>Genome sequencing provides insights into the evolution of gene families encoding plant cell wall-degrading enzymes in longhorned beetles.</title>
        <authorList>
            <person name="Shin N.R."/>
            <person name="Okamura Y."/>
            <person name="Kirsch R."/>
            <person name="Pauchet Y."/>
        </authorList>
    </citation>
    <scope>NUCLEOTIDE SEQUENCE</scope>
    <source>
        <strain evidence="6">MMC_N1</strain>
    </source>
</reference>
<dbReference type="EMBL" id="JAPWTJ010000048">
    <property type="protein sequence ID" value="KAJ8984076.1"/>
    <property type="molecule type" value="Genomic_DNA"/>
</dbReference>
<evidence type="ECO:0000313" key="7">
    <source>
        <dbReference type="Proteomes" id="UP001162164"/>
    </source>
</evidence>
<organism evidence="6 7">
    <name type="scientific">Molorchus minor</name>
    <dbReference type="NCBI Taxonomy" id="1323400"/>
    <lineage>
        <taxon>Eukaryota</taxon>
        <taxon>Metazoa</taxon>
        <taxon>Ecdysozoa</taxon>
        <taxon>Arthropoda</taxon>
        <taxon>Hexapoda</taxon>
        <taxon>Insecta</taxon>
        <taxon>Pterygota</taxon>
        <taxon>Neoptera</taxon>
        <taxon>Endopterygota</taxon>
        <taxon>Coleoptera</taxon>
        <taxon>Polyphaga</taxon>
        <taxon>Cucujiformia</taxon>
        <taxon>Chrysomeloidea</taxon>
        <taxon>Cerambycidae</taxon>
        <taxon>Lamiinae</taxon>
        <taxon>Monochamini</taxon>
        <taxon>Molorchus</taxon>
    </lineage>
</organism>
<protein>
    <recommendedName>
        <fullName evidence="5">Carboxylesterase type B domain-containing protein</fullName>
    </recommendedName>
</protein>
<comment type="caution">
    <text evidence="6">The sequence shown here is derived from an EMBL/GenBank/DDBJ whole genome shotgun (WGS) entry which is preliminary data.</text>
</comment>
<proteinExistence type="inferred from homology"/>
<dbReference type="Proteomes" id="UP001162164">
    <property type="component" value="Unassembled WGS sequence"/>
</dbReference>
<dbReference type="InterPro" id="IPR002018">
    <property type="entry name" value="CarbesteraseB"/>
</dbReference>
<accession>A0ABQ9K0E3</accession>
<evidence type="ECO:0000256" key="1">
    <source>
        <dbReference type="ARBA" id="ARBA00005964"/>
    </source>
</evidence>
<evidence type="ECO:0000256" key="4">
    <source>
        <dbReference type="ARBA" id="ARBA00023180"/>
    </source>
</evidence>
<dbReference type="Gene3D" id="3.40.50.1820">
    <property type="entry name" value="alpha/beta hydrolase"/>
    <property type="match status" value="1"/>
</dbReference>
<sequence length="188" mass="21733">MFIAEPTDRLTSSSLLNLNRRQTRTVIGAYPLYRWVVLNCADEAVRKQQEYSAEPVYYYLFGHRGVASFTEIFGGGDRDFGVCHADELQYLFPVGDGLFPDRKPSSDDKQVAELLTTMWANFARTGNPTPELNNIVKEKWKPATPRHMEYYYFKANKSNMRSGLYLKRAKLWRHITSSDSCKDIKDEL</sequence>
<name>A0ABQ9K0E3_9CUCU</name>
<keyword evidence="4" id="KW-0325">Glycoprotein</keyword>
<keyword evidence="2" id="KW-0719">Serine esterase</keyword>
<keyword evidence="3" id="KW-0378">Hydrolase</keyword>
<gene>
    <name evidence="6" type="ORF">NQ317_006574</name>
</gene>
<dbReference type="SUPFAM" id="SSF53474">
    <property type="entry name" value="alpha/beta-Hydrolases"/>
    <property type="match status" value="1"/>
</dbReference>
<evidence type="ECO:0000256" key="3">
    <source>
        <dbReference type="ARBA" id="ARBA00022801"/>
    </source>
</evidence>
<dbReference type="PANTHER" id="PTHR43142">
    <property type="entry name" value="CARBOXYLIC ESTER HYDROLASE"/>
    <property type="match status" value="1"/>
</dbReference>
<keyword evidence="7" id="KW-1185">Reference proteome</keyword>
<evidence type="ECO:0000313" key="6">
    <source>
        <dbReference type="EMBL" id="KAJ8984076.1"/>
    </source>
</evidence>
<evidence type="ECO:0000259" key="5">
    <source>
        <dbReference type="Pfam" id="PF00135"/>
    </source>
</evidence>
<evidence type="ECO:0000256" key="2">
    <source>
        <dbReference type="ARBA" id="ARBA00022487"/>
    </source>
</evidence>
<dbReference type="Pfam" id="PF00135">
    <property type="entry name" value="COesterase"/>
    <property type="match status" value="1"/>
</dbReference>